<feature type="compositionally biased region" description="Basic and acidic residues" evidence="1">
    <location>
        <begin position="1"/>
        <end position="18"/>
    </location>
</feature>
<dbReference type="Gramene" id="MELO3C016477.2.1">
    <property type="protein sequence ID" value="MELO3C016477.2.1"/>
    <property type="gene ID" value="MELO3C016477.2"/>
</dbReference>
<sequence>MLGWREDDRKPTVDDKMNGRCTKTETSGLACNDIRRLPLGDGKCSGGGAVSGN</sequence>
<dbReference type="EnsemblPlants" id="MELO3C016477.2.1">
    <property type="protein sequence ID" value="MELO3C016477.2.1"/>
    <property type="gene ID" value="MELO3C016477.2"/>
</dbReference>
<accession>A0A9I9DCR9</accession>
<name>A0A9I9DCR9_CUCME</name>
<evidence type="ECO:0000256" key="1">
    <source>
        <dbReference type="SAM" id="MobiDB-lite"/>
    </source>
</evidence>
<protein>
    <submittedName>
        <fullName evidence="2">Uncharacterized protein</fullName>
    </submittedName>
</protein>
<reference evidence="2" key="1">
    <citation type="submission" date="2023-03" db="UniProtKB">
        <authorList>
            <consortium name="EnsemblPlants"/>
        </authorList>
    </citation>
    <scope>IDENTIFICATION</scope>
</reference>
<organism evidence="2">
    <name type="scientific">Cucumis melo</name>
    <name type="common">Muskmelon</name>
    <dbReference type="NCBI Taxonomy" id="3656"/>
    <lineage>
        <taxon>Eukaryota</taxon>
        <taxon>Viridiplantae</taxon>
        <taxon>Streptophyta</taxon>
        <taxon>Embryophyta</taxon>
        <taxon>Tracheophyta</taxon>
        <taxon>Spermatophyta</taxon>
        <taxon>Magnoliopsida</taxon>
        <taxon>eudicotyledons</taxon>
        <taxon>Gunneridae</taxon>
        <taxon>Pentapetalae</taxon>
        <taxon>rosids</taxon>
        <taxon>fabids</taxon>
        <taxon>Cucurbitales</taxon>
        <taxon>Cucurbitaceae</taxon>
        <taxon>Benincaseae</taxon>
        <taxon>Cucumis</taxon>
    </lineage>
</organism>
<evidence type="ECO:0000313" key="2">
    <source>
        <dbReference type="EnsemblPlants" id="MELO3C016477.2.1"/>
    </source>
</evidence>
<feature type="region of interest" description="Disordered" evidence="1">
    <location>
        <begin position="1"/>
        <end position="21"/>
    </location>
</feature>
<proteinExistence type="predicted"/>
<dbReference type="AlphaFoldDB" id="A0A9I9DCR9"/>